<dbReference type="SUPFAM" id="SSF55874">
    <property type="entry name" value="ATPase domain of HSP90 chaperone/DNA topoisomerase II/histidine kinase"/>
    <property type="match status" value="1"/>
</dbReference>
<dbReference type="Gene3D" id="3.30.450.20">
    <property type="entry name" value="PAS domain"/>
    <property type="match status" value="7"/>
</dbReference>
<dbReference type="SMART" id="SM00448">
    <property type="entry name" value="REC"/>
    <property type="match status" value="1"/>
</dbReference>
<evidence type="ECO:0000313" key="12">
    <source>
        <dbReference type="EMBL" id="MFC6887671.1"/>
    </source>
</evidence>
<dbReference type="Gene3D" id="3.40.50.2300">
    <property type="match status" value="1"/>
</dbReference>
<dbReference type="Pfam" id="PF00072">
    <property type="entry name" value="Response_reg"/>
    <property type="match status" value="1"/>
</dbReference>
<dbReference type="InterPro" id="IPR003661">
    <property type="entry name" value="HisK_dim/P_dom"/>
</dbReference>
<dbReference type="AlphaFoldDB" id="A0ABD5UEF8"/>
<keyword evidence="5" id="KW-0418">Kinase</keyword>
<dbReference type="CDD" id="cd00130">
    <property type="entry name" value="PAS"/>
    <property type="match status" value="7"/>
</dbReference>
<feature type="domain" description="PAS" evidence="10">
    <location>
        <begin position="628"/>
        <end position="698"/>
    </location>
</feature>
<feature type="domain" description="PAC" evidence="11">
    <location>
        <begin position="830"/>
        <end position="883"/>
    </location>
</feature>
<dbReference type="PROSITE" id="PS50112">
    <property type="entry name" value="PAS"/>
    <property type="match status" value="5"/>
</dbReference>
<reference evidence="12 13" key="1">
    <citation type="journal article" date="2019" name="Int. J. Syst. Evol. Microbiol.">
        <title>The Global Catalogue of Microorganisms (GCM) 10K type strain sequencing project: providing services to taxonomists for standard genome sequencing and annotation.</title>
        <authorList>
            <consortium name="The Broad Institute Genomics Platform"/>
            <consortium name="The Broad Institute Genome Sequencing Center for Infectious Disease"/>
            <person name="Wu L."/>
            <person name="Ma J."/>
        </authorList>
    </citation>
    <scope>NUCLEOTIDE SEQUENCE [LARGE SCALE GENOMIC DNA]</scope>
    <source>
        <strain evidence="12 13">Y73</strain>
    </source>
</reference>
<dbReference type="InterPro" id="IPR005467">
    <property type="entry name" value="His_kinase_dom"/>
</dbReference>
<feature type="domain" description="PAS" evidence="10">
    <location>
        <begin position="895"/>
        <end position="970"/>
    </location>
</feature>
<dbReference type="SMART" id="SM00091">
    <property type="entry name" value="PAS"/>
    <property type="match status" value="7"/>
</dbReference>
<dbReference type="InterPro" id="IPR000014">
    <property type="entry name" value="PAS"/>
</dbReference>
<name>A0ABD5UEF8_9EURY</name>
<feature type="domain" description="PAC" evidence="11">
    <location>
        <begin position="342"/>
        <end position="394"/>
    </location>
</feature>
<dbReference type="SMART" id="SM00388">
    <property type="entry name" value="HisKA"/>
    <property type="match status" value="1"/>
</dbReference>
<dbReference type="RefSeq" id="WP_379763966.1">
    <property type="nucleotide sequence ID" value="NZ_JBHSXI010000001.1"/>
</dbReference>
<dbReference type="Pfam" id="PF08448">
    <property type="entry name" value="PAS_4"/>
    <property type="match status" value="4"/>
</dbReference>
<dbReference type="PROSITE" id="PS50110">
    <property type="entry name" value="RESPONSE_REGULATORY"/>
    <property type="match status" value="1"/>
</dbReference>
<feature type="domain" description="PAS" evidence="10">
    <location>
        <begin position="388"/>
        <end position="458"/>
    </location>
</feature>
<evidence type="ECO:0000256" key="6">
    <source>
        <dbReference type="PROSITE-ProRule" id="PRU00169"/>
    </source>
</evidence>
<dbReference type="Pfam" id="PF00512">
    <property type="entry name" value="HisKA"/>
    <property type="match status" value="1"/>
</dbReference>
<dbReference type="PANTHER" id="PTHR43304:SF1">
    <property type="entry name" value="PAC DOMAIN-CONTAINING PROTEIN"/>
    <property type="match status" value="1"/>
</dbReference>
<organism evidence="12 13">
    <name type="scientific">Halorubrum trueperi</name>
    <dbReference type="NCBI Taxonomy" id="2004704"/>
    <lineage>
        <taxon>Archaea</taxon>
        <taxon>Methanobacteriati</taxon>
        <taxon>Methanobacteriota</taxon>
        <taxon>Stenosarchaea group</taxon>
        <taxon>Halobacteria</taxon>
        <taxon>Halobacteriales</taxon>
        <taxon>Haloferacaceae</taxon>
        <taxon>Halorubrum</taxon>
    </lineage>
</organism>
<dbReference type="Pfam" id="PF02518">
    <property type="entry name" value="HATPase_c"/>
    <property type="match status" value="1"/>
</dbReference>
<evidence type="ECO:0000256" key="3">
    <source>
        <dbReference type="ARBA" id="ARBA00022553"/>
    </source>
</evidence>
<dbReference type="Pfam" id="PF08447">
    <property type="entry name" value="PAS_3"/>
    <property type="match status" value="3"/>
</dbReference>
<dbReference type="EC" id="2.7.13.3" evidence="2"/>
<dbReference type="InterPro" id="IPR001789">
    <property type="entry name" value="Sig_transdc_resp-reg_receiver"/>
</dbReference>
<comment type="catalytic activity">
    <reaction evidence="1">
        <text>ATP + protein L-histidine = ADP + protein N-phospho-L-histidine.</text>
        <dbReference type="EC" id="2.7.13.3"/>
    </reaction>
</comment>
<dbReference type="InterPro" id="IPR001610">
    <property type="entry name" value="PAC"/>
</dbReference>
<dbReference type="SUPFAM" id="SSF55785">
    <property type="entry name" value="PYP-like sensor domain (PAS domain)"/>
    <property type="match status" value="7"/>
</dbReference>
<evidence type="ECO:0000259" key="8">
    <source>
        <dbReference type="PROSITE" id="PS50109"/>
    </source>
</evidence>
<evidence type="ECO:0000256" key="7">
    <source>
        <dbReference type="SAM" id="Coils"/>
    </source>
</evidence>
<evidence type="ECO:0000256" key="5">
    <source>
        <dbReference type="ARBA" id="ARBA00022777"/>
    </source>
</evidence>
<keyword evidence="3 6" id="KW-0597">Phosphoprotein</keyword>
<dbReference type="InterPro" id="IPR000700">
    <property type="entry name" value="PAS-assoc_C"/>
</dbReference>
<protein>
    <recommendedName>
        <fullName evidence="2">histidine kinase</fullName>
        <ecNumber evidence="2">2.7.13.3</ecNumber>
    </recommendedName>
</protein>
<dbReference type="NCBIfam" id="TIGR00229">
    <property type="entry name" value="sensory_box"/>
    <property type="match status" value="7"/>
</dbReference>
<dbReference type="PANTHER" id="PTHR43304">
    <property type="entry name" value="PHYTOCHROME-LIKE PROTEIN CPH1"/>
    <property type="match status" value="1"/>
</dbReference>
<dbReference type="Gene3D" id="3.30.565.10">
    <property type="entry name" value="Histidine kinase-like ATPase, C-terminal domain"/>
    <property type="match status" value="1"/>
</dbReference>
<dbReference type="SMART" id="SM00387">
    <property type="entry name" value="HATPase_c"/>
    <property type="match status" value="1"/>
</dbReference>
<dbReference type="CDD" id="cd00075">
    <property type="entry name" value="HATPase"/>
    <property type="match status" value="1"/>
</dbReference>
<dbReference type="Proteomes" id="UP001596333">
    <property type="component" value="Unassembled WGS sequence"/>
</dbReference>
<dbReference type="InterPro" id="IPR035965">
    <property type="entry name" value="PAS-like_dom_sf"/>
</dbReference>
<accession>A0ABD5UEF8</accession>
<keyword evidence="7" id="KW-0175">Coiled coil</keyword>
<sequence>MSGMGDLIRVLHVDDEPSLSDVVGSFLEREDDRISVQTATNADEGLEILSTDSFDCIVSDYDMPGQNGIEFLKTVRETYPDLPFILYTGKGSEEVASEAISAGVTDYLQKESGTEQYAILANRITNAVAQTRAVQEVSQTRAYFGTILEHASDYVMVVDENARVDYISPAVERVLGYTPDELEGGNTFDRVKPEDRSIASEAFADALEHPDQEHSVEFRVRHADGSWRWLEVRGRNRLSDPVIEGIVVSVHDVTERKARQQELRKKERRYQAVFNDPNILVGMLDTDGTVLDINETAMEYVESDVEDITGEPFWKTPWFTSDETVQQEVRGWIDKAAAGEYVEFELDLSESVDERLVVSGVFRPVRNDDGEVVSLLISDRDITEQKEHEQKRQQIIDRMNDAVIEVDPEWRIASVNERTEDYTGVDESELLDRDFWRVFPDARGTRFEDEYRRAMDTREPVSIEGYYTGLEEWFDINVYPNRDGGVSFYFRQITEYKERERRLELYEKIVETMDDVAFVVNDEWTVEFANESILGYVDGPLDALEGHPVMRLAEEYLVEADAPALFERALERTFERERPSGSPERLELTLDADGEEVTFEYQFSPFVADGETSAVVVTMRDIAERKRQEERFQAFIEHSTDIISVLDPDGTYRYQSPSSERIIGYESEELLGETAFEYVHPDDRDDVMETFSEAVVDPEMTPTIEYRFKHEDGSWRWFESIGNNQLANPAIDGFVVNSRDVTERKRRMREIETLKERLEFAIEGANLGVWDWDMTSDEVAFNDQWAEMLGYTFEELESHVRTWETRVHPDDRDEVNDALDAHIDQQTEYYDTEHRMRTADGEWKWIRDLGKIVERDEDGEPIRAVGIHLDIDESKQYQRELERKTEELEELTTRLEAQYQTLFEEAPVMAVVTRSEDGRPIIEDCNNQFAETLGFETEALIGTELAERYTPDSREALIEGSGYERSLKGEFTREPRELVAADGEIVETVLRAVPRKDAASEVVGTMAMYIDITEREEVKRANERLEEFASIVSHDLRNPLNVASGRLELAREDCESQHLEDIERAHVRMETLIDDLLTLAREGAGTADTKAVDFAAVVAECWEIVDTNEASLILECDRTIVADEPRLKQLFENLIRNAVEHGGSTVTVTVGELEDGFYFEDDGPGIPEGEAETVFEVGYSTNAEGTGFGLSIVKQIVKAHDWEIRVISGSEGGARFEITGVEFSS</sequence>
<dbReference type="PROSITE" id="PS50113">
    <property type="entry name" value="PAC"/>
    <property type="match status" value="5"/>
</dbReference>
<evidence type="ECO:0000259" key="9">
    <source>
        <dbReference type="PROSITE" id="PS50110"/>
    </source>
</evidence>
<feature type="domain" description="Response regulatory" evidence="9">
    <location>
        <begin position="9"/>
        <end position="125"/>
    </location>
</feature>
<proteinExistence type="predicted"/>
<feature type="domain" description="PAS" evidence="10">
    <location>
        <begin position="140"/>
        <end position="210"/>
    </location>
</feature>
<dbReference type="InterPro" id="IPR036097">
    <property type="entry name" value="HisK_dim/P_sf"/>
</dbReference>
<feature type="domain" description="PAC" evidence="11">
    <location>
        <begin position="972"/>
        <end position="1024"/>
    </location>
</feature>
<evidence type="ECO:0000313" key="13">
    <source>
        <dbReference type="Proteomes" id="UP001596333"/>
    </source>
</evidence>
<evidence type="ECO:0000256" key="2">
    <source>
        <dbReference type="ARBA" id="ARBA00012438"/>
    </source>
</evidence>
<dbReference type="InterPro" id="IPR052162">
    <property type="entry name" value="Sensor_kinase/Photoreceptor"/>
</dbReference>
<gene>
    <name evidence="12" type="ORF">ACFQEY_01175</name>
</gene>
<dbReference type="SUPFAM" id="SSF47384">
    <property type="entry name" value="Homodimeric domain of signal transducing histidine kinase"/>
    <property type="match status" value="1"/>
</dbReference>
<dbReference type="PROSITE" id="PS50109">
    <property type="entry name" value="HIS_KIN"/>
    <property type="match status" value="1"/>
</dbReference>
<comment type="caution">
    <text evidence="12">The sequence shown here is derived from an EMBL/GenBank/DDBJ whole genome shotgun (WGS) entry which is preliminary data.</text>
</comment>
<dbReference type="SUPFAM" id="SSF52172">
    <property type="entry name" value="CheY-like"/>
    <property type="match status" value="1"/>
</dbReference>
<dbReference type="Gene3D" id="1.10.287.130">
    <property type="match status" value="1"/>
</dbReference>
<feature type="domain" description="Histidine kinase" evidence="8">
    <location>
        <begin position="1031"/>
        <end position="1219"/>
    </location>
</feature>
<evidence type="ECO:0000256" key="1">
    <source>
        <dbReference type="ARBA" id="ARBA00000085"/>
    </source>
</evidence>
<dbReference type="InterPro" id="IPR036890">
    <property type="entry name" value="HATPase_C_sf"/>
</dbReference>
<dbReference type="InterPro" id="IPR013656">
    <property type="entry name" value="PAS_4"/>
</dbReference>
<feature type="domain" description="PAS" evidence="10">
    <location>
        <begin position="754"/>
        <end position="826"/>
    </location>
</feature>
<dbReference type="EMBL" id="JBHSXI010000001">
    <property type="protein sequence ID" value="MFC6887671.1"/>
    <property type="molecule type" value="Genomic_DNA"/>
</dbReference>
<feature type="domain" description="PAC" evidence="11">
    <location>
        <begin position="214"/>
        <end position="265"/>
    </location>
</feature>
<dbReference type="InterPro" id="IPR011006">
    <property type="entry name" value="CheY-like_superfamily"/>
</dbReference>
<dbReference type="InterPro" id="IPR003594">
    <property type="entry name" value="HATPase_dom"/>
</dbReference>
<feature type="modified residue" description="4-aspartylphosphate" evidence="6">
    <location>
        <position position="60"/>
    </location>
</feature>
<evidence type="ECO:0000259" key="10">
    <source>
        <dbReference type="PROSITE" id="PS50112"/>
    </source>
</evidence>
<feature type="coiled-coil region" evidence="7">
    <location>
        <begin position="871"/>
        <end position="905"/>
    </location>
</feature>
<keyword evidence="4" id="KW-0808">Transferase</keyword>
<dbReference type="CDD" id="cd00156">
    <property type="entry name" value="REC"/>
    <property type="match status" value="1"/>
</dbReference>
<keyword evidence="13" id="KW-1185">Reference proteome</keyword>
<dbReference type="CDD" id="cd00082">
    <property type="entry name" value="HisKA"/>
    <property type="match status" value="1"/>
</dbReference>
<dbReference type="GO" id="GO:0004673">
    <property type="term" value="F:protein histidine kinase activity"/>
    <property type="evidence" value="ECO:0007669"/>
    <property type="project" value="UniProtKB-EC"/>
</dbReference>
<evidence type="ECO:0000259" key="11">
    <source>
        <dbReference type="PROSITE" id="PS50113"/>
    </source>
</evidence>
<dbReference type="SMART" id="SM00086">
    <property type="entry name" value="PAC"/>
    <property type="match status" value="6"/>
</dbReference>
<feature type="domain" description="PAC" evidence="11">
    <location>
        <begin position="702"/>
        <end position="753"/>
    </location>
</feature>
<evidence type="ECO:0000256" key="4">
    <source>
        <dbReference type="ARBA" id="ARBA00022679"/>
    </source>
</evidence>
<dbReference type="InterPro" id="IPR013655">
    <property type="entry name" value="PAS_fold_3"/>
</dbReference>